<organism evidence="2 3">
    <name type="scientific">Trichonephila clavata</name>
    <name type="common">Joro spider</name>
    <name type="synonym">Nephila clavata</name>
    <dbReference type="NCBI Taxonomy" id="2740835"/>
    <lineage>
        <taxon>Eukaryota</taxon>
        <taxon>Metazoa</taxon>
        <taxon>Ecdysozoa</taxon>
        <taxon>Arthropoda</taxon>
        <taxon>Chelicerata</taxon>
        <taxon>Arachnida</taxon>
        <taxon>Araneae</taxon>
        <taxon>Araneomorphae</taxon>
        <taxon>Entelegynae</taxon>
        <taxon>Araneoidea</taxon>
        <taxon>Nephilidae</taxon>
        <taxon>Trichonephila</taxon>
    </lineage>
</organism>
<dbReference type="EMBL" id="BMAO01005583">
    <property type="protein sequence ID" value="GFR02302.1"/>
    <property type="molecule type" value="Genomic_DNA"/>
</dbReference>
<feature type="compositionally biased region" description="Polar residues" evidence="1">
    <location>
        <begin position="79"/>
        <end position="89"/>
    </location>
</feature>
<evidence type="ECO:0000256" key="1">
    <source>
        <dbReference type="SAM" id="MobiDB-lite"/>
    </source>
</evidence>
<sequence>MIGNRGDTKRTLIGSNVGNPSYLGGCTHPFESDNVGTLSESSECLHVSHSLKSATRSSGKVLLSSSPAKSIHVRKSGADDTTLSEGRGA</sequence>
<name>A0A8X6LBG0_TRICU</name>
<dbReference type="Proteomes" id="UP000887116">
    <property type="component" value="Unassembled WGS sequence"/>
</dbReference>
<protein>
    <submittedName>
        <fullName evidence="2">Uncharacterized protein</fullName>
    </submittedName>
</protein>
<keyword evidence="3" id="KW-1185">Reference proteome</keyword>
<evidence type="ECO:0000313" key="2">
    <source>
        <dbReference type="EMBL" id="GFR02302.1"/>
    </source>
</evidence>
<feature type="region of interest" description="Disordered" evidence="1">
    <location>
        <begin position="56"/>
        <end position="89"/>
    </location>
</feature>
<dbReference type="AlphaFoldDB" id="A0A8X6LBG0"/>
<accession>A0A8X6LBG0</accession>
<feature type="compositionally biased region" description="Polar residues" evidence="1">
    <location>
        <begin position="56"/>
        <end position="68"/>
    </location>
</feature>
<comment type="caution">
    <text evidence="2">The sequence shown here is derived from an EMBL/GenBank/DDBJ whole genome shotgun (WGS) entry which is preliminary data.</text>
</comment>
<gene>
    <name evidence="2" type="ORF">TNCT_178441</name>
</gene>
<proteinExistence type="predicted"/>
<reference evidence="2" key="1">
    <citation type="submission" date="2020-07" db="EMBL/GenBank/DDBJ databases">
        <title>Multicomponent nature underlies the extraordinary mechanical properties of spider dragline silk.</title>
        <authorList>
            <person name="Kono N."/>
            <person name="Nakamura H."/>
            <person name="Mori M."/>
            <person name="Yoshida Y."/>
            <person name="Ohtoshi R."/>
            <person name="Malay A.D."/>
            <person name="Moran D.A.P."/>
            <person name="Tomita M."/>
            <person name="Numata K."/>
            <person name="Arakawa K."/>
        </authorList>
    </citation>
    <scope>NUCLEOTIDE SEQUENCE</scope>
</reference>
<evidence type="ECO:0000313" key="3">
    <source>
        <dbReference type="Proteomes" id="UP000887116"/>
    </source>
</evidence>